<dbReference type="InParanoid" id="A0A200QHE2"/>
<dbReference type="SUPFAM" id="SSF63748">
    <property type="entry name" value="Tudor/PWWP/MBT"/>
    <property type="match status" value="1"/>
</dbReference>
<feature type="compositionally biased region" description="Basic and acidic residues" evidence="1">
    <location>
        <begin position="1973"/>
        <end position="1997"/>
    </location>
</feature>
<dbReference type="STRING" id="56857.A0A200QHE2"/>
<feature type="region of interest" description="Disordered" evidence="1">
    <location>
        <begin position="1822"/>
        <end position="1845"/>
    </location>
</feature>
<dbReference type="EMBL" id="MVGT01002043">
    <property type="protein sequence ID" value="OVA09923.1"/>
    <property type="molecule type" value="Genomic_DNA"/>
</dbReference>
<dbReference type="OMA" id="VETMDSC"/>
<dbReference type="SMART" id="SM00293">
    <property type="entry name" value="PWWP"/>
    <property type="match status" value="1"/>
</dbReference>
<dbReference type="InterPro" id="IPR053063">
    <property type="entry name" value="PWWP_domain_containing_PDP"/>
</dbReference>
<dbReference type="InterPro" id="IPR000313">
    <property type="entry name" value="PWWP_dom"/>
</dbReference>
<dbReference type="Gene3D" id="2.30.30.140">
    <property type="match status" value="1"/>
</dbReference>
<feature type="domain" description="PWWP" evidence="2">
    <location>
        <begin position="1451"/>
        <end position="1512"/>
    </location>
</feature>
<feature type="compositionally biased region" description="Basic residues" evidence="1">
    <location>
        <begin position="1928"/>
        <end position="1937"/>
    </location>
</feature>
<accession>A0A200QHE2</accession>
<feature type="compositionally biased region" description="Basic residues" evidence="1">
    <location>
        <begin position="1963"/>
        <end position="1972"/>
    </location>
</feature>
<organism evidence="3 4">
    <name type="scientific">Macleaya cordata</name>
    <name type="common">Five-seeded plume-poppy</name>
    <name type="synonym">Bocconia cordata</name>
    <dbReference type="NCBI Taxonomy" id="56857"/>
    <lineage>
        <taxon>Eukaryota</taxon>
        <taxon>Viridiplantae</taxon>
        <taxon>Streptophyta</taxon>
        <taxon>Embryophyta</taxon>
        <taxon>Tracheophyta</taxon>
        <taxon>Spermatophyta</taxon>
        <taxon>Magnoliopsida</taxon>
        <taxon>Ranunculales</taxon>
        <taxon>Papaveraceae</taxon>
        <taxon>Papaveroideae</taxon>
        <taxon>Macleaya</taxon>
    </lineage>
</organism>
<comment type="caution">
    <text evidence="3">The sequence shown here is derived from an EMBL/GenBank/DDBJ whole genome shotgun (WGS) entry which is preliminary data.</text>
</comment>
<dbReference type="CDD" id="cd05162">
    <property type="entry name" value="PWWP"/>
    <property type="match status" value="1"/>
</dbReference>
<dbReference type="Pfam" id="PF00855">
    <property type="entry name" value="PWWP"/>
    <property type="match status" value="1"/>
</dbReference>
<feature type="compositionally biased region" description="Basic and acidic residues" evidence="1">
    <location>
        <begin position="1878"/>
        <end position="1888"/>
    </location>
</feature>
<feature type="region of interest" description="Disordered" evidence="1">
    <location>
        <begin position="1644"/>
        <end position="1732"/>
    </location>
</feature>
<keyword evidence="4" id="KW-1185">Reference proteome</keyword>
<evidence type="ECO:0000313" key="4">
    <source>
        <dbReference type="Proteomes" id="UP000195402"/>
    </source>
</evidence>
<feature type="compositionally biased region" description="Basic and acidic residues" evidence="1">
    <location>
        <begin position="1703"/>
        <end position="1728"/>
    </location>
</feature>
<feature type="region of interest" description="Disordered" evidence="1">
    <location>
        <begin position="1871"/>
        <end position="1899"/>
    </location>
</feature>
<dbReference type="Proteomes" id="UP000195402">
    <property type="component" value="Unassembled WGS sequence"/>
</dbReference>
<dbReference type="PANTHER" id="PTHR42851:SF4">
    <property type="entry name" value="PWWP DOMAIN-CONTAINING PROTEIN"/>
    <property type="match status" value="1"/>
</dbReference>
<gene>
    <name evidence="3" type="ORF">BVC80_1751g79</name>
</gene>
<dbReference type="OrthoDB" id="62853at2759"/>
<dbReference type="PANTHER" id="PTHR42851">
    <property type="entry name" value="ALDOLASE-RELATED"/>
    <property type="match status" value="1"/>
</dbReference>
<feature type="region of interest" description="Disordered" evidence="1">
    <location>
        <begin position="1928"/>
        <end position="1997"/>
    </location>
</feature>
<name>A0A200QHE2_MACCD</name>
<sequence length="2104" mass="227119">MSANLPTSDIPSDHLDYSVLVEDQNEVSSVSLTESSVTISVSVAEISSDEVKVSSGGENLVETLPQSSDLCVEENLNEEVVQLEDSVLPEVSVSGNEERQTGIEVVRAECSVVITESSIDRIEVVVGEQVEVMEKEGVSKAKDGVSEINALDENTSCIGKDGNLEAETVGGSTEALLNEDIRLEESTSLQDEKQETVALVAEIVSNQVDCDERLVLHSVKENQNDGASVTVDSNSVVEVFDGSQGTEVNRGSARVTESVGPLAEGNPDLGVQFSGNHALEDEEQKTGIEVAELNSMVINNLPVERIEVVVQREVDVMDNEEVTNTNTEVLGTNALDGNLSCADENRCFEAEAVGGSTGPHPSGDLICEENSSVEANKQEMAAQVAENASNQVDGDERMDSHSVQENLDQGAGVTVDSSSALDVSDVFQASGIEVVKVECPAVITESLVEQIQVIGGGEVAMVDSEEVLEMREVVLGTDTLGGYPSSLEENQSMGAHAVGKSAESHGSMDLSVADEKQEMVAQISEELSSQLDANERLDSYTVEENLNEEAFVTVDSNSFAEVYDGFPATAACATQHNEGESGSAQVTESVSSVVDGNLGLEFRVNESHASDEGKETRIEIVEAGCSMVINELQVEQIQVGGGEKDLESRAVGGSTESFPNGNLSCEENTSMKAEKQDTVVQVDEPVSDQVNGVETMDSCPVNDNLDEGVYATIHSTSLSKIPDVSEAVSGSTGSFPNGNLSHEVNTFMEGEKQDMAPQAGTVSDEVDRVETMDSCPVNENLDKAVCATVDSSSLSKIPDGSQDAGACSSLCSEYDPDFNFLNECVGALVDVHPDSGAQDALGDEGRKTGIEVVKEGGLTKTNGLVVEQIHELAVEQIQVIVAGEVAEVDSEDVSKVKDIFSGTDALDVNPPRPEQNQNLGAEAVDGNPDSDVQVAEGHAVEDEELEYRINDVDAECSTATAEPLVDRNPDSEVQVTEGHTLEDYDHIDNVDGGELAVLENKKVLETECVDTGTNTLDGTSSGPEKNQSLQAVAVGGSAESYPSGDLICDVNTSMQDEKHEMVAQVAEVVSNLVDGDPAEENPIEDDYVIVDSNSLAEVSNESQTAVSCAPSAESAGYSLDGTLDSVVEATKNHASEDENQKSGAVKAGCSEIYNEPLVEQNEVVGCEVTVVENEEASKMKDGVSGTDLLDGSSSCPEKDQSWEAETISQPVEDPIRGPCVTVDSSLVDVVVDWSKATGESASLFSKAEPYPARDTETVGYFAGVYLDSEVQRPAAVLHEDQNVATHVSEVDTFPGVVNQNSEVIVATESAGGSSKAEGSQIMESHVPKVAVSEASVNECIVSTPDEDLGTDDEVVKEAIYPPEGLHGKGGELKEMEGDVEFFELDCLDEVQTDDAIDVGDSGNNKIEIGEQIAGFEQAKSMEQHLEKAEALKSEPTATYHLTPEKEGEFSISDLVWGKVRSHPWWPGQIFNSSDASERAMKYHKKDNFLVAYFGDQTFAWNEASAMKPFRTHFSQMEKQNSLESFRVAIDGALDEVRRRVELGMACSCTPEAAYAKVKSQVIENHGIREEARRRDGLDKNLSGTSFQPDDLVQYIKELALYPRGGGDRLELAIARAQLLAFYRLKGHFRLPEFHVYRGLSESDLDISPSRERKSSEEMAEPATPFSENEEHGEQAASIEVKLKNQDNTSRKRKHIPEDNLCSSRKERSLSDLMAGKKPDNDGHNHADVESPAPQSFKVGECIRRIASQLTGAPPILKSSGESLQTHEGSHRRGVAIPKEYSFPDEMLSQLCLAARDPMKGYSFLTIIIGFFSDFRNSISLDRASSRKHKKSEQVGVGNTGTRKSFNSKISSAETFDFEDTNDSYWTDRIIQNTSDEQTADKNHDRKEETELETEKDDICAEPGNSLQLVECKEQNLDGECDLTLSKSSRKNRKRKGGSRVGTSVEDGDPENSLHNSDPDLSMKKPRKPRKKKGEWLETPTDKDGDQLNNVDRGHEKNSPTALLLSFTEPYSVPSEANLNKIFRRFGPLKELETEVVRETNSARVVFKTRNDAEVAFSSAGKFSIFGPVVVSYQLSSFPLAPSIASLCATPQGREDATSVEWNTT</sequence>
<evidence type="ECO:0000256" key="1">
    <source>
        <dbReference type="SAM" id="MobiDB-lite"/>
    </source>
</evidence>
<evidence type="ECO:0000313" key="3">
    <source>
        <dbReference type="EMBL" id="OVA09923.1"/>
    </source>
</evidence>
<proteinExistence type="predicted"/>
<dbReference type="PROSITE" id="PS50812">
    <property type="entry name" value="PWWP"/>
    <property type="match status" value="1"/>
</dbReference>
<reference evidence="3 4" key="1">
    <citation type="journal article" date="2017" name="Mol. Plant">
        <title>The Genome of Medicinal Plant Macleaya cordata Provides New Insights into Benzylisoquinoline Alkaloids Metabolism.</title>
        <authorList>
            <person name="Liu X."/>
            <person name="Liu Y."/>
            <person name="Huang P."/>
            <person name="Ma Y."/>
            <person name="Qing Z."/>
            <person name="Tang Q."/>
            <person name="Cao H."/>
            <person name="Cheng P."/>
            <person name="Zheng Y."/>
            <person name="Yuan Z."/>
            <person name="Zhou Y."/>
            <person name="Liu J."/>
            <person name="Tang Z."/>
            <person name="Zhuo Y."/>
            <person name="Zhang Y."/>
            <person name="Yu L."/>
            <person name="Huang J."/>
            <person name="Yang P."/>
            <person name="Peng Q."/>
            <person name="Zhang J."/>
            <person name="Jiang W."/>
            <person name="Zhang Z."/>
            <person name="Lin K."/>
            <person name="Ro D.K."/>
            <person name="Chen X."/>
            <person name="Xiong X."/>
            <person name="Shang Y."/>
            <person name="Huang S."/>
            <person name="Zeng J."/>
        </authorList>
    </citation>
    <scope>NUCLEOTIDE SEQUENCE [LARGE SCALE GENOMIC DNA]</scope>
    <source>
        <strain evidence="4">cv. BLH2017</strain>
        <tissue evidence="3">Root</tissue>
    </source>
</reference>
<protein>
    <submittedName>
        <fullName evidence="3">PWWP domain</fullName>
    </submittedName>
</protein>
<evidence type="ECO:0000259" key="2">
    <source>
        <dbReference type="PROSITE" id="PS50812"/>
    </source>
</evidence>